<dbReference type="Proteomes" id="UP000183988">
    <property type="component" value="Unassembled WGS sequence"/>
</dbReference>
<keyword evidence="1" id="KW-1133">Transmembrane helix</keyword>
<feature type="transmembrane region" description="Helical" evidence="1">
    <location>
        <begin position="6"/>
        <end position="25"/>
    </location>
</feature>
<accession>A0A1M5MMU3</accession>
<gene>
    <name evidence="2" type="ORF">SAMN05216225_10622</name>
</gene>
<dbReference type="EMBL" id="FQVW01000062">
    <property type="protein sequence ID" value="SHG78591.1"/>
    <property type="molecule type" value="Genomic_DNA"/>
</dbReference>
<organism evidence="2 3">
    <name type="scientific">Ornithinibacillus halophilus</name>
    <dbReference type="NCBI Taxonomy" id="930117"/>
    <lineage>
        <taxon>Bacteria</taxon>
        <taxon>Bacillati</taxon>
        <taxon>Bacillota</taxon>
        <taxon>Bacilli</taxon>
        <taxon>Bacillales</taxon>
        <taxon>Bacillaceae</taxon>
        <taxon>Ornithinibacillus</taxon>
    </lineage>
</organism>
<evidence type="ECO:0000256" key="1">
    <source>
        <dbReference type="SAM" id="Phobius"/>
    </source>
</evidence>
<name>A0A1M5MMU3_9BACI</name>
<dbReference type="AlphaFoldDB" id="A0A1M5MMU3"/>
<evidence type="ECO:0000313" key="3">
    <source>
        <dbReference type="Proteomes" id="UP000183988"/>
    </source>
</evidence>
<keyword evidence="1" id="KW-0812">Transmembrane</keyword>
<keyword evidence="1" id="KW-0472">Membrane</keyword>
<evidence type="ECO:0000313" key="2">
    <source>
        <dbReference type="EMBL" id="SHG78591.1"/>
    </source>
</evidence>
<reference evidence="2 3" key="1">
    <citation type="submission" date="2016-11" db="EMBL/GenBank/DDBJ databases">
        <authorList>
            <person name="Jaros S."/>
            <person name="Januszkiewicz K."/>
            <person name="Wedrychowicz H."/>
        </authorList>
    </citation>
    <scope>NUCLEOTIDE SEQUENCE [LARGE SCALE GENOMIC DNA]</scope>
    <source>
        <strain evidence="2 3">IBRC-M 10683</strain>
    </source>
</reference>
<sequence length="47" mass="5323">MDFTIVLGVVVLIGFVLVFFALTSIEGTLNKIYRELQEMKNSKNSDE</sequence>
<keyword evidence="3" id="KW-1185">Reference proteome</keyword>
<protein>
    <submittedName>
        <fullName evidence="2">Uncharacterized protein</fullName>
    </submittedName>
</protein>
<proteinExistence type="predicted"/>
<dbReference type="RefSeq" id="WP_159431591.1">
    <property type="nucleotide sequence ID" value="NZ_FQVW01000062.1"/>
</dbReference>